<name>A0A9W8LGG0_9FUNG</name>
<feature type="region of interest" description="Disordered" evidence="1">
    <location>
        <begin position="202"/>
        <end position="257"/>
    </location>
</feature>
<comment type="caution">
    <text evidence="2">The sequence shown here is derived from an EMBL/GenBank/DDBJ whole genome shotgun (WGS) entry which is preliminary data.</text>
</comment>
<dbReference type="EMBL" id="JANBUL010000256">
    <property type="protein sequence ID" value="KAJ2777986.1"/>
    <property type="molecule type" value="Genomic_DNA"/>
</dbReference>
<dbReference type="InterPro" id="IPR013922">
    <property type="entry name" value="Cyclin_PHO80-like"/>
</dbReference>
<evidence type="ECO:0000313" key="2">
    <source>
        <dbReference type="EMBL" id="KAJ2777986.1"/>
    </source>
</evidence>
<feature type="compositionally biased region" description="Polar residues" evidence="1">
    <location>
        <begin position="299"/>
        <end position="315"/>
    </location>
</feature>
<feature type="region of interest" description="Disordered" evidence="1">
    <location>
        <begin position="280"/>
        <end position="325"/>
    </location>
</feature>
<evidence type="ECO:0000313" key="3">
    <source>
        <dbReference type="Proteomes" id="UP001140217"/>
    </source>
</evidence>
<protein>
    <submittedName>
        <fullName evidence="2">Cyclin-like protein interacting with PHO85</fullName>
    </submittedName>
</protein>
<dbReference type="GO" id="GO:0000307">
    <property type="term" value="C:cyclin-dependent protein kinase holoenzyme complex"/>
    <property type="evidence" value="ECO:0007669"/>
    <property type="project" value="TreeGrafter"/>
</dbReference>
<dbReference type="Pfam" id="PF08613">
    <property type="entry name" value="Cyclin"/>
    <property type="match status" value="1"/>
</dbReference>
<gene>
    <name evidence="2" type="primary">PCL7_2</name>
    <name evidence="2" type="ORF">H4R18_004865</name>
</gene>
<dbReference type="GO" id="GO:0019901">
    <property type="term" value="F:protein kinase binding"/>
    <property type="evidence" value="ECO:0007669"/>
    <property type="project" value="InterPro"/>
</dbReference>
<dbReference type="Gene3D" id="1.10.472.10">
    <property type="entry name" value="Cyclin-like"/>
    <property type="match status" value="1"/>
</dbReference>
<keyword evidence="3" id="KW-1185">Reference proteome</keyword>
<dbReference type="AlphaFoldDB" id="A0A9W8LGG0"/>
<sequence>MAFNLATTPALETARRVAAYLDEATGCSRALALQNQDPALHERLVSLTLFHARSVPTIDLDTYITRILKYCPCENEVFLALILYMQQMIDRCARRRIPFTVDAYSIHRLVITGVAIGSKCFSDVFFTNSRYSKVRPTRVTHPARVGGLSLEELNTLELQFLTIIDFDLNIPCDVLQAIGANLFAGRLPLLTNIHADAAHYHHPQQAPASARHAHHPYAHPGYADPTQQQQQLRHPVPPPGDAFARQHRAQRRMSYPGPSGVCYPNSYYPYAQPVRDLPARPAYKRGHPANGPAAHANPDLSSGSTLASSPPNDSLQAAALHQGRL</sequence>
<dbReference type="OrthoDB" id="1060854at2759"/>
<dbReference type="GO" id="GO:0016538">
    <property type="term" value="F:cyclin-dependent protein serine/threonine kinase regulator activity"/>
    <property type="evidence" value="ECO:0007669"/>
    <property type="project" value="TreeGrafter"/>
</dbReference>
<dbReference type="CDD" id="cd20558">
    <property type="entry name" value="CYCLIN_ScPCL7-like"/>
    <property type="match status" value="1"/>
</dbReference>
<dbReference type="GO" id="GO:0005634">
    <property type="term" value="C:nucleus"/>
    <property type="evidence" value="ECO:0007669"/>
    <property type="project" value="TreeGrafter"/>
</dbReference>
<dbReference type="Proteomes" id="UP001140217">
    <property type="component" value="Unassembled WGS sequence"/>
</dbReference>
<feature type="compositionally biased region" description="Low complexity" evidence="1">
    <location>
        <begin position="288"/>
        <end position="298"/>
    </location>
</feature>
<dbReference type="PANTHER" id="PTHR15615">
    <property type="match status" value="1"/>
</dbReference>
<evidence type="ECO:0000256" key="1">
    <source>
        <dbReference type="SAM" id="MobiDB-lite"/>
    </source>
</evidence>
<proteinExistence type="predicted"/>
<accession>A0A9W8LGG0</accession>
<organism evidence="2 3">
    <name type="scientific">Coemansia javaensis</name>
    <dbReference type="NCBI Taxonomy" id="2761396"/>
    <lineage>
        <taxon>Eukaryota</taxon>
        <taxon>Fungi</taxon>
        <taxon>Fungi incertae sedis</taxon>
        <taxon>Zoopagomycota</taxon>
        <taxon>Kickxellomycotina</taxon>
        <taxon>Kickxellomycetes</taxon>
        <taxon>Kickxellales</taxon>
        <taxon>Kickxellaceae</taxon>
        <taxon>Coemansia</taxon>
    </lineage>
</organism>
<reference evidence="2" key="1">
    <citation type="submission" date="2022-07" db="EMBL/GenBank/DDBJ databases">
        <title>Phylogenomic reconstructions and comparative analyses of Kickxellomycotina fungi.</title>
        <authorList>
            <person name="Reynolds N.K."/>
            <person name="Stajich J.E."/>
            <person name="Barry K."/>
            <person name="Grigoriev I.V."/>
            <person name="Crous P."/>
            <person name="Smith M.E."/>
        </authorList>
    </citation>
    <scope>NUCLEOTIDE SEQUENCE</scope>
    <source>
        <strain evidence="2">NBRC 105414</strain>
    </source>
</reference>
<dbReference type="PANTHER" id="PTHR15615:SF94">
    <property type="entry name" value="PHO85 CYCLIN-6-RELATED"/>
    <property type="match status" value="1"/>
</dbReference>